<dbReference type="InterPro" id="IPR000953">
    <property type="entry name" value="Chromo/chromo_shadow_dom"/>
</dbReference>
<feature type="repeat" description="RCC1" evidence="2">
    <location>
        <begin position="619"/>
        <end position="681"/>
    </location>
</feature>
<dbReference type="PROSITE" id="PS50012">
    <property type="entry name" value="RCC1_3"/>
    <property type="match status" value="7"/>
</dbReference>
<dbReference type="InterPro" id="IPR058923">
    <property type="entry name" value="RCC1-like_dom"/>
</dbReference>
<evidence type="ECO:0000313" key="7">
    <source>
        <dbReference type="Proteomes" id="UP000011083"/>
    </source>
</evidence>
<dbReference type="Gene3D" id="1.20.120.1750">
    <property type="match status" value="1"/>
</dbReference>
<feature type="compositionally biased region" description="Basic and acidic residues" evidence="3">
    <location>
        <begin position="503"/>
        <end position="516"/>
    </location>
</feature>
<dbReference type="InterPro" id="IPR000210">
    <property type="entry name" value="BTB/POZ_dom"/>
</dbReference>
<feature type="region of interest" description="Disordered" evidence="3">
    <location>
        <begin position="387"/>
        <end position="411"/>
    </location>
</feature>
<dbReference type="Pfam" id="PF00385">
    <property type="entry name" value="Chromo"/>
    <property type="match status" value="1"/>
</dbReference>
<dbReference type="PRINTS" id="PR00633">
    <property type="entry name" value="RCCNDNSATION"/>
</dbReference>
<dbReference type="Pfam" id="PF00415">
    <property type="entry name" value="RCC1"/>
    <property type="match status" value="1"/>
</dbReference>
<sequence length="1287" mass="141776">MVEQWAKHSKAEKETFQYISKFTRDCPNCETVTGMFFPRDWLCLMASKLTWNRAGSNFMFCWVCMQDWSTHNFFYSCNRFDPKAKKKAASSKPSSSLLAAANASELFSHHYERFTAHDRARHFAAQIKAATQEKLRQLQEAASRLAASQGTQRDRHSENLLFASVNDAAALENDFVQSCRRLLKYSYVLSFVMADEVKANKKLTKKQGASTHSVAAAEPQTAKRQMPSKELFEFLQEDLEIATEKLSEVLEGDLVAASSAGESDSETTVGADAAQQFFAKVSRKRADIMSAMKIARQRMRGLTDLIDREFVPEEDEEDTRGRKGRKGVVGGLHPSSAANNVICIGEWSYPIGTPMALPAPTTGTAASAAKASEAELQKWRDQGFTVLDPRENTDDATEEKGYGAEDDDEEEGDFEYIPEKILKKRVRKDDFGRPQPQYLVKWKGVPASEASWVPGTEIECIKLVNAFEKEKLEKAKANVARAKGQAAADAEEKPAPKKKKVKKEKEDLDKKSKKGKEAELERLLEEQIKFISKQNMTSLHLLSEASLKNKSEEFIAEYYKNIKEQTGLILSWGANSDGVLGHTGGIEQLWPLAIESLSSVQVKMVAAGEFHSLCLTENGEVTSFGLNDQGQCGQPITKIAESSDLAAVARPRPIVLPDDLRKKTVVSIAAGGYHSALVTADGELYTFGRGGEFQLGHDTVMALGEGGNALHYRSNSAQTSYFQPKPTRLSALNGQVVKQVACGRFHSACVTEEGALYTWGRGANGQLGHGDMTDQATPKRVEAGIKDKIMVKVACGENHSAAVDSAGVIYTTGGDESGQLGKGDEWICATHGEGCTGSGWSCQERIPTFLSILSVRHVQFVDIACGHGFCAAITNRGLLYTWGKGTALGLGPSGDVSEPTHLSSIDGVVSVACGDIHAAALTDKGQLYMWGSSEAGRLGDGRSTEGVTRTPKLVPAFADIHQARCLGVSIGPRHALAISSTSSSLPKTIGAALDSPDFADVSFMLEDRYTVRTEIKVKKVTLETFKRLLEFVYRDHIAADMTKGVATQLAQVARMFGMERLQAMCESFLEHEVAEVPKSHFVENMRSIFNDKESSDIAFSFPEVSWPLTSAKRALEEENGEDESMLIHAHRSILGMRSEYFGAMWRSGMRETTQATIPITYADRKSFYFTMEFIYTDSITEQAGADVDINTGVSLLSLADLLELPRLRELAEKKTLCKARVENCATLYHIAMLHRAELLKRYCMEIVFQQFAAVKRTSGFDELPHDVQDTLTKAHASWWKNRTSTLS</sequence>
<dbReference type="GeneID" id="14918145"/>
<accession>L8GYX5</accession>
<dbReference type="InterPro" id="IPR023780">
    <property type="entry name" value="Chromo_domain"/>
</dbReference>
<keyword evidence="7" id="KW-1185">Reference proteome</keyword>
<gene>
    <name evidence="6" type="ORF">ACA1_065270</name>
</gene>
<dbReference type="Gene3D" id="3.30.710.10">
    <property type="entry name" value="Potassium Channel Kv1.1, Chain A"/>
    <property type="match status" value="2"/>
</dbReference>
<dbReference type="OrthoDB" id="70707at2759"/>
<dbReference type="PANTHER" id="PTHR22872:SF9">
    <property type="entry name" value="X-LINKED RETINITIS PIGMENTOSA GTPASE REGULATOR"/>
    <property type="match status" value="1"/>
</dbReference>
<dbReference type="InterPro" id="IPR016197">
    <property type="entry name" value="Chromo-like_dom_sf"/>
</dbReference>
<dbReference type="SUPFAM" id="SSF54695">
    <property type="entry name" value="POZ domain"/>
    <property type="match status" value="2"/>
</dbReference>
<dbReference type="Pfam" id="PF00651">
    <property type="entry name" value="BTB"/>
    <property type="match status" value="2"/>
</dbReference>
<dbReference type="GO" id="GO:0016874">
    <property type="term" value="F:ligase activity"/>
    <property type="evidence" value="ECO:0007669"/>
    <property type="project" value="UniProtKB-KW"/>
</dbReference>
<protein>
    <submittedName>
        <fullName evidence="6">Ubiquitin ligase, putative</fullName>
    </submittedName>
</protein>
<organism evidence="6 7">
    <name type="scientific">Acanthamoeba castellanii (strain ATCC 30010 / Neff)</name>
    <dbReference type="NCBI Taxonomy" id="1257118"/>
    <lineage>
        <taxon>Eukaryota</taxon>
        <taxon>Amoebozoa</taxon>
        <taxon>Discosea</taxon>
        <taxon>Longamoebia</taxon>
        <taxon>Centramoebida</taxon>
        <taxon>Acanthamoebidae</taxon>
        <taxon>Acanthamoeba</taxon>
    </lineage>
</organism>
<dbReference type="VEuPathDB" id="AmoebaDB:ACA1_065270"/>
<feature type="domain" description="BTB" evidence="5">
    <location>
        <begin position="1095"/>
        <end position="1183"/>
    </location>
</feature>
<feature type="domain" description="Chromo" evidence="4">
    <location>
        <begin position="416"/>
        <end position="479"/>
    </location>
</feature>
<dbReference type="PANTHER" id="PTHR22872">
    <property type="entry name" value="BTK-BINDING PROTEIN-RELATED"/>
    <property type="match status" value="1"/>
</dbReference>
<dbReference type="SMART" id="SM00298">
    <property type="entry name" value="CHROMO"/>
    <property type="match status" value="1"/>
</dbReference>
<reference evidence="6 7" key="1">
    <citation type="journal article" date="2013" name="Genome Biol.">
        <title>Genome of Acanthamoeba castellanii highlights extensive lateral gene transfer and early evolution of tyrosine kinase signaling.</title>
        <authorList>
            <person name="Clarke M."/>
            <person name="Lohan A.J."/>
            <person name="Liu B."/>
            <person name="Lagkouvardos I."/>
            <person name="Roy S."/>
            <person name="Zafar N."/>
            <person name="Bertelli C."/>
            <person name="Schilde C."/>
            <person name="Kianianmomeni A."/>
            <person name="Burglin T.R."/>
            <person name="Frech C."/>
            <person name="Turcotte B."/>
            <person name="Kopec K.O."/>
            <person name="Synnott J.M."/>
            <person name="Choo C."/>
            <person name="Paponov I."/>
            <person name="Finkler A."/>
            <person name="Soon Heng Tan C."/>
            <person name="Hutchins A.P."/>
            <person name="Weinmeier T."/>
            <person name="Rattei T."/>
            <person name="Chu J.S."/>
            <person name="Gimenez G."/>
            <person name="Irimia M."/>
            <person name="Rigden D.J."/>
            <person name="Fitzpatrick D.A."/>
            <person name="Lorenzo-Morales J."/>
            <person name="Bateman A."/>
            <person name="Chiu C.H."/>
            <person name="Tang P."/>
            <person name="Hegemann P."/>
            <person name="Fromm H."/>
            <person name="Raoult D."/>
            <person name="Greub G."/>
            <person name="Miranda-Saavedra D."/>
            <person name="Chen N."/>
            <person name="Nash P."/>
            <person name="Ginger M.L."/>
            <person name="Horn M."/>
            <person name="Schaap P."/>
            <person name="Caler L."/>
            <person name="Loftus B."/>
        </authorList>
    </citation>
    <scope>NUCLEOTIDE SEQUENCE [LARGE SCALE GENOMIC DNA]</scope>
    <source>
        <strain evidence="6 7">Neff</strain>
    </source>
</reference>
<feature type="repeat" description="RCC1" evidence="2">
    <location>
        <begin position="877"/>
        <end position="924"/>
    </location>
</feature>
<dbReference type="InterPro" id="IPR000408">
    <property type="entry name" value="Reg_chr_condens"/>
</dbReference>
<proteinExistence type="predicted"/>
<feature type="repeat" description="RCC1" evidence="2">
    <location>
        <begin position="925"/>
        <end position="981"/>
    </location>
</feature>
<dbReference type="EMBL" id="KB007974">
    <property type="protein sequence ID" value="ELR17738.1"/>
    <property type="molecule type" value="Genomic_DNA"/>
</dbReference>
<name>L8GYX5_ACACF</name>
<feature type="repeat" description="RCC1" evidence="2">
    <location>
        <begin position="567"/>
        <end position="618"/>
    </location>
</feature>
<feature type="repeat" description="RCC1" evidence="2">
    <location>
        <begin position="682"/>
        <end position="753"/>
    </location>
</feature>
<evidence type="ECO:0000259" key="4">
    <source>
        <dbReference type="PROSITE" id="PS50013"/>
    </source>
</evidence>
<dbReference type="InterPro" id="IPR011333">
    <property type="entry name" value="SKP1/BTB/POZ_sf"/>
</dbReference>
<dbReference type="Pfam" id="PF25390">
    <property type="entry name" value="WD40_RLD"/>
    <property type="match status" value="1"/>
</dbReference>
<keyword evidence="6" id="KW-0436">Ligase</keyword>
<dbReference type="Gene3D" id="2.130.10.30">
    <property type="entry name" value="Regulator of chromosome condensation 1/beta-lactamase-inhibitor protein II"/>
    <property type="match status" value="3"/>
</dbReference>
<evidence type="ECO:0000256" key="3">
    <source>
        <dbReference type="SAM" id="MobiDB-lite"/>
    </source>
</evidence>
<evidence type="ECO:0000259" key="5">
    <source>
        <dbReference type="PROSITE" id="PS50097"/>
    </source>
</evidence>
<dbReference type="SUPFAM" id="SSF50985">
    <property type="entry name" value="RCC1/BLIP-II"/>
    <property type="match status" value="1"/>
</dbReference>
<dbReference type="InterPro" id="IPR051625">
    <property type="entry name" value="Signaling_Regulatory_Domain"/>
</dbReference>
<dbReference type="RefSeq" id="XP_004339751.1">
    <property type="nucleotide sequence ID" value="XM_004339703.1"/>
</dbReference>
<keyword evidence="1" id="KW-0677">Repeat</keyword>
<evidence type="ECO:0000313" key="6">
    <source>
        <dbReference type="EMBL" id="ELR17738.1"/>
    </source>
</evidence>
<evidence type="ECO:0000256" key="1">
    <source>
        <dbReference type="ARBA" id="ARBA00022737"/>
    </source>
</evidence>
<dbReference type="PROSITE" id="PS50097">
    <property type="entry name" value="BTB"/>
    <property type="match status" value="1"/>
</dbReference>
<dbReference type="Gene3D" id="2.40.50.40">
    <property type="match status" value="1"/>
</dbReference>
<dbReference type="CDD" id="cd00024">
    <property type="entry name" value="CD_CSD"/>
    <property type="match status" value="1"/>
</dbReference>
<evidence type="ECO:0000256" key="2">
    <source>
        <dbReference type="PROSITE-ProRule" id="PRU00235"/>
    </source>
</evidence>
<feature type="repeat" description="RCC1" evidence="2">
    <location>
        <begin position="807"/>
        <end position="876"/>
    </location>
</feature>
<dbReference type="InterPro" id="IPR009091">
    <property type="entry name" value="RCC1/BLIP-II"/>
</dbReference>
<dbReference type="CDD" id="cd14733">
    <property type="entry name" value="BACK"/>
    <property type="match status" value="1"/>
</dbReference>
<feature type="region of interest" description="Disordered" evidence="3">
    <location>
        <begin position="484"/>
        <end position="516"/>
    </location>
</feature>
<feature type="compositionally biased region" description="Basic and acidic residues" evidence="3">
    <location>
        <begin position="388"/>
        <end position="403"/>
    </location>
</feature>
<dbReference type="KEGG" id="acan:ACA1_065270"/>
<dbReference type="PROSITE" id="PS00626">
    <property type="entry name" value="RCC1_2"/>
    <property type="match status" value="5"/>
</dbReference>
<feature type="repeat" description="RCC1" evidence="2">
    <location>
        <begin position="754"/>
        <end position="806"/>
    </location>
</feature>
<dbReference type="SMART" id="SM00225">
    <property type="entry name" value="BTB"/>
    <property type="match status" value="2"/>
</dbReference>
<dbReference type="SUPFAM" id="SSF54160">
    <property type="entry name" value="Chromo domain-like"/>
    <property type="match status" value="1"/>
</dbReference>
<dbReference type="Proteomes" id="UP000011083">
    <property type="component" value="Unassembled WGS sequence"/>
</dbReference>
<dbReference type="PROSITE" id="PS50013">
    <property type="entry name" value="CHROMO_2"/>
    <property type="match status" value="1"/>
</dbReference>